<feature type="transmembrane region" description="Helical" evidence="6">
    <location>
        <begin position="44"/>
        <end position="64"/>
    </location>
</feature>
<organism evidence="8 9">
    <name type="scientific">Neomicrococcus aestuarii</name>
    <dbReference type="NCBI Taxonomy" id="556325"/>
    <lineage>
        <taxon>Bacteria</taxon>
        <taxon>Bacillati</taxon>
        <taxon>Actinomycetota</taxon>
        <taxon>Actinomycetes</taxon>
        <taxon>Micrococcales</taxon>
        <taxon>Micrococcaceae</taxon>
        <taxon>Neomicrococcus</taxon>
    </lineage>
</organism>
<dbReference type="InterPro" id="IPR007168">
    <property type="entry name" value="Phageshock_PspC_N"/>
</dbReference>
<sequence>MNPMFETLRSIPFRRGPERWLGGVCGGIAAKFGLNTLLVRALVLVAFLLPVVGWVTYLVAWLVLPWQDGSIPIERAFTSAQKR</sequence>
<dbReference type="Pfam" id="PF04024">
    <property type="entry name" value="PspC"/>
    <property type="match status" value="1"/>
</dbReference>
<name>A0A1L2ZQ12_9MICC</name>
<protein>
    <recommendedName>
        <fullName evidence="7">Phage shock protein PspC N-terminal domain-containing protein</fullName>
    </recommendedName>
</protein>
<evidence type="ECO:0000313" key="9">
    <source>
        <dbReference type="Proteomes" id="UP000183530"/>
    </source>
</evidence>
<keyword evidence="9" id="KW-1185">Reference proteome</keyword>
<dbReference type="PANTHER" id="PTHR33885:SF3">
    <property type="entry name" value="PHAGE SHOCK PROTEIN C"/>
    <property type="match status" value="1"/>
</dbReference>
<evidence type="ECO:0000256" key="6">
    <source>
        <dbReference type="SAM" id="Phobius"/>
    </source>
</evidence>
<evidence type="ECO:0000256" key="5">
    <source>
        <dbReference type="ARBA" id="ARBA00023136"/>
    </source>
</evidence>
<evidence type="ECO:0000256" key="1">
    <source>
        <dbReference type="ARBA" id="ARBA00004162"/>
    </source>
</evidence>
<evidence type="ECO:0000256" key="3">
    <source>
        <dbReference type="ARBA" id="ARBA00022692"/>
    </source>
</evidence>
<dbReference type="KEGG" id="nae:BHE16_11330"/>
<evidence type="ECO:0000259" key="7">
    <source>
        <dbReference type="Pfam" id="PF04024"/>
    </source>
</evidence>
<dbReference type="InterPro" id="IPR052027">
    <property type="entry name" value="PspC"/>
</dbReference>
<gene>
    <name evidence="8" type="ORF">BHE16_11330</name>
</gene>
<evidence type="ECO:0000313" key="8">
    <source>
        <dbReference type="EMBL" id="APF41474.1"/>
    </source>
</evidence>
<keyword evidence="5 6" id="KW-0472">Membrane</keyword>
<keyword evidence="4 6" id="KW-1133">Transmembrane helix</keyword>
<dbReference type="AlphaFoldDB" id="A0A1L2ZQ12"/>
<dbReference type="PANTHER" id="PTHR33885">
    <property type="entry name" value="PHAGE SHOCK PROTEIN C"/>
    <property type="match status" value="1"/>
</dbReference>
<feature type="domain" description="Phage shock protein PspC N-terminal" evidence="7">
    <location>
        <begin position="14"/>
        <end position="65"/>
    </location>
</feature>
<proteinExistence type="predicted"/>
<dbReference type="STRING" id="556325.BHE16_11330"/>
<feature type="transmembrane region" description="Helical" evidence="6">
    <location>
        <begin position="20"/>
        <end position="38"/>
    </location>
</feature>
<dbReference type="GO" id="GO:0005886">
    <property type="term" value="C:plasma membrane"/>
    <property type="evidence" value="ECO:0007669"/>
    <property type="project" value="UniProtKB-SubCell"/>
</dbReference>
<dbReference type="Proteomes" id="UP000183530">
    <property type="component" value="Chromosome"/>
</dbReference>
<keyword evidence="2" id="KW-1003">Cell membrane</keyword>
<reference evidence="8 9" key="1">
    <citation type="submission" date="2016-11" db="EMBL/GenBank/DDBJ databases">
        <title>Genome sequencing of Zhihengliuella aestuarii B18 antagonistic to Plasmodiophora brassicae.</title>
        <authorList>
            <person name="Luo Y."/>
        </authorList>
    </citation>
    <scope>NUCLEOTIDE SEQUENCE [LARGE SCALE GENOMIC DNA]</scope>
    <source>
        <strain evidence="8 9">B18</strain>
    </source>
</reference>
<evidence type="ECO:0000256" key="2">
    <source>
        <dbReference type="ARBA" id="ARBA00022475"/>
    </source>
</evidence>
<keyword evidence="3 6" id="KW-0812">Transmembrane</keyword>
<comment type="subcellular location">
    <subcellularLocation>
        <location evidence="1">Cell membrane</location>
        <topology evidence="1">Single-pass membrane protein</topology>
    </subcellularLocation>
</comment>
<evidence type="ECO:0000256" key="4">
    <source>
        <dbReference type="ARBA" id="ARBA00022989"/>
    </source>
</evidence>
<dbReference type="OrthoDB" id="7359894at2"/>
<dbReference type="EMBL" id="CP018135">
    <property type="protein sequence ID" value="APF41474.1"/>
    <property type="molecule type" value="Genomic_DNA"/>
</dbReference>
<dbReference type="RefSeq" id="WP_071894944.1">
    <property type="nucleotide sequence ID" value="NZ_CP018135.1"/>
</dbReference>
<accession>A0A1L2ZQ12</accession>